<keyword evidence="6 15" id="KW-0378">Hydrolase</keyword>
<dbReference type="GO" id="GO:0005829">
    <property type="term" value="C:cytosol"/>
    <property type="evidence" value="ECO:0007669"/>
    <property type="project" value="TreeGrafter"/>
</dbReference>
<dbReference type="Proteomes" id="UP000031631">
    <property type="component" value="Chromosome"/>
</dbReference>
<feature type="binding site" evidence="13">
    <location>
        <position position="112"/>
    </location>
    <ligand>
        <name>Mg(2+)</name>
        <dbReference type="ChEBI" id="CHEBI:18420"/>
        <label>1</label>
    </ligand>
</feature>
<feature type="binding site" evidence="13">
    <location>
        <position position="108"/>
    </location>
    <ligand>
        <name>Mg(2+)</name>
        <dbReference type="ChEBI" id="CHEBI:18420"/>
        <label>1</label>
    </ligand>
</feature>
<organism evidence="15 16">
    <name type="scientific">Thiolapillus brandeum</name>
    <dbReference type="NCBI Taxonomy" id="1076588"/>
    <lineage>
        <taxon>Bacteria</taxon>
        <taxon>Pseudomonadati</taxon>
        <taxon>Pseudomonadota</taxon>
        <taxon>Gammaproteobacteria</taxon>
        <taxon>Chromatiales</taxon>
        <taxon>Sedimenticolaceae</taxon>
        <taxon>Thiolapillus</taxon>
    </lineage>
</organism>
<evidence type="ECO:0000256" key="2">
    <source>
        <dbReference type="ARBA" id="ARBA00007482"/>
    </source>
</evidence>
<evidence type="ECO:0000259" key="14">
    <source>
        <dbReference type="PROSITE" id="PS51462"/>
    </source>
</evidence>
<proteinExistence type="inferred from homology"/>
<dbReference type="Gene3D" id="3.90.79.10">
    <property type="entry name" value="Nucleoside Triphosphate Pyrophosphohydrolase"/>
    <property type="match status" value="1"/>
</dbReference>
<feature type="domain" description="Nudix hydrolase" evidence="14">
    <location>
        <begin position="51"/>
        <end position="193"/>
    </location>
</feature>
<reference evidence="15 16" key="1">
    <citation type="journal article" date="2014" name="PLoS ONE">
        <title>Physiological and genomic features of a novel sulfur-oxidizing gammaproteobacterium belonging to a previously uncultivated symbiotic lineage isolated from a hydrothermal vent.</title>
        <authorList>
            <person name="Nunoura T."/>
            <person name="Takaki Y."/>
            <person name="Kazama H."/>
            <person name="Kakuta J."/>
            <person name="Shimamura S."/>
            <person name="Makita H."/>
            <person name="Hirai M."/>
            <person name="Miyazaki M."/>
            <person name="Takai K."/>
        </authorList>
    </citation>
    <scope>NUCLEOTIDE SEQUENCE [LARGE SCALE GENOMIC DNA]</scope>
    <source>
        <strain evidence="15 16">Hiromi1</strain>
    </source>
</reference>
<evidence type="ECO:0000256" key="8">
    <source>
        <dbReference type="ARBA" id="ARBA00025164"/>
    </source>
</evidence>
<dbReference type="GO" id="GO:0019144">
    <property type="term" value="F:ADP-sugar diphosphatase activity"/>
    <property type="evidence" value="ECO:0007669"/>
    <property type="project" value="TreeGrafter"/>
</dbReference>
<dbReference type="InterPro" id="IPR020084">
    <property type="entry name" value="NUDIX_hydrolase_CS"/>
</dbReference>
<dbReference type="GO" id="GO:0047631">
    <property type="term" value="F:ADP-ribose diphosphatase activity"/>
    <property type="evidence" value="ECO:0007669"/>
    <property type="project" value="UniProtKB-EC"/>
</dbReference>
<evidence type="ECO:0000256" key="12">
    <source>
        <dbReference type="ARBA" id="ARBA00049546"/>
    </source>
</evidence>
<dbReference type="NCBIfam" id="TIGR00052">
    <property type="entry name" value="nudix-type nucleoside diphosphatase, YffH/AdpP family"/>
    <property type="match status" value="1"/>
</dbReference>
<dbReference type="PANTHER" id="PTHR11839">
    <property type="entry name" value="UDP/ADP-SUGAR PYROPHOSPHATASE"/>
    <property type="match status" value="1"/>
</dbReference>
<dbReference type="KEGG" id="tbn:TBH_C1495"/>
<dbReference type="GO" id="GO:0006753">
    <property type="term" value="P:nucleoside phosphate metabolic process"/>
    <property type="evidence" value="ECO:0007669"/>
    <property type="project" value="TreeGrafter"/>
</dbReference>
<dbReference type="PROSITE" id="PS51462">
    <property type="entry name" value="NUDIX"/>
    <property type="match status" value="1"/>
</dbReference>
<comment type="catalytic activity">
    <reaction evidence="12">
        <text>ADP-D-ribose + H2O = D-ribose 5-phosphate + AMP + 2 H(+)</text>
        <dbReference type="Rhea" id="RHEA:10412"/>
        <dbReference type="ChEBI" id="CHEBI:15377"/>
        <dbReference type="ChEBI" id="CHEBI:15378"/>
        <dbReference type="ChEBI" id="CHEBI:57967"/>
        <dbReference type="ChEBI" id="CHEBI:78346"/>
        <dbReference type="ChEBI" id="CHEBI:456215"/>
        <dbReference type="EC" id="3.6.1.13"/>
    </reaction>
</comment>
<dbReference type="GO" id="GO:0046872">
    <property type="term" value="F:metal ion binding"/>
    <property type="evidence" value="ECO:0007669"/>
    <property type="project" value="UniProtKB-KW"/>
</dbReference>
<evidence type="ECO:0000313" key="16">
    <source>
        <dbReference type="Proteomes" id="UP000031631"/>
    </source>
</evidence>
<evidence type="ECO:0000313" key="15">
    <source>
        <dbReference type="EMBL" id="BAO44414.1"/>
    </source>
</evidence>
<evidence type="ECO:0000256" key="1">
    <source>
        <dbReference type="ARBA" id="ARBA00001946"/>
    </source>
</evidence>
<keyword evidence="16" id="KW-1185">Reference proteome</keyword>
<comment type="function">
    <text evidence="8">Acts on ADP-mannose and ADP-glucose as well as ADP-ribose. Prevents glycogen biosynthesis. The reaction catalyzed by this enzyme is a limiting step of the gluconeogenic process.</text>
</comment>
<gene>
    <name evidence="15" type="ORF">TBH_C1495</name>
</gene>
<evidence type="ECO:0000256" key="4">
    <source>
        <dbReference type="ARBA" id="ARBA00013297"/>
    </source>
</evidence>
<keyword evidence="5 13" id="KW-0479">Metal-binding</keyword>
<evidence type="ECO:0000256" key="6">
    <source>
        <dbReference type="ARBA" id="ARBA00022801"/>
    </source>
</evidence>
<dbReference type="PANTHER" id="PTHR11839:SF5">
    <property type="entry name" value="ADP-RIBOSE PYROPHOSPHATASE"/>
    <property type="match status" value="1"/>
</dbReference>
<comment type="similarity">
    <text evidence="2">Belongs to the Nudix hydrolase family. NudF subfamily.</text>
</comment>
<evidence type="ECO:0000256" key="13">
    <source>
        <dbReference type="PIRSR" id="PIRSR604385-2"/>
    </source>
</evidence>
<dbReference type="InterPro" id="IPR000086">
    <property type="entry name" value="NUDIX_hydrolase_dom"/>
</dbReference>
<evidence type="ECO:0000256" key="11">
    <source>
        <dbReference type="ARBA" id="ARBA00033056"/>
    </source>
</evidence>
<evidence type="ECO:0000256" key="3">
    <source>
        <dbReference type="ARBA" id="ARBA00012453"/>
    </source>
</evidence>
<evidence type="ECO:0000256" key="10">
    <source>
        <dbReference type="ARBA" id="ARBA00030308"/>
    </source>
</evidence>
<dbReference type="InterPro" id="IPR004385">
    <property type="entry name" value="NDP_pyrophosphatase"/>
</dbReference>
<protein>
    <recommendedName>
        <fullName evidence="4">ADP-ribose pyrophosphatase</fullName>
        <ecNumber evidence="3">3.6.1.13</ecNumber>
    </recommendedName>
    <alternativeName>
        <fullName evidence="9">ADP-ribose diphosphatase</fullName>
    </alternativeName>
    <alternativeName>
        <fullName evidence="11">ADP-ribose phosphohydrolase</fullName>
    </alternativeName>
    <alternativeName>
        <fullName evidence="10">Adenosine diphosphoribose pyrophosphatase</fullName>
    </alternativeName>
</protein>
<comment type="cofactor">
    <cofactor evidence="1 13">
        <name>Mg(2+)</name>
        <dbReference type="ChEBI" id="CHEBI:18420"/>
    </cofactor>
</comment>
<name>A0A7U6GIT6_9GAMM</name>
<dbReference type="PROSITE" id="PS00893">
    <property type="entry name" value="NUDIX_BOX"/>
    <property type="match status" value="1"/>
</dbReference>
<dbReference type="Pfam" id="PF00293">
    <property type="entry name" value="NUDIX"/>
    <property type="match status" value="1"/>
</dbReference>
<accession>A0A7U6GIT6</accession>
<sequence>MLVDNENMKKRYQILSMDAVHNGFLKLKSYLLQHECFEGGWCPRVRRERVEGNHAVSVLLYDPREDAVVLIEQFRIGAMGHADDPWLLETVGGYMEEGEAAEEVARRETREETGCELLALEFIGRFFTTPGWCGERISLYCGRVDSTGAAGVHGLDHEGEDILVRVMSREVALKELFRRANSTSIVVGLQWLSQHWQELQQRWGS</sequence>
<evidence type="ECO:0000256" key="9">
    <source>
        <dbReference type="ARBA" id="ARBA00030162"/>
    </source>
</evidence>
<dbReference type="EC" id="3.6.1.13" evidence="3"/>
<feature type="binding site" evidence="13">
    <location>
        <position position="160"/>
    </location>
    <ligand>
        <name>Mg(2+)</name>
        <dbReference type="ChEBI" id="CHEBI:18420"/>
        <label>1</label>
    </ligand>
</feature>
<evidence type="ECO:0000256" key="7">
    <source>
        <dbReference type="ARBA" id="ARBA00022842"/>
    </source>
</evidence>
<dbReference type="GO" id="GO:0019693">
    <property type="term" value="P:ribose phosphate metabolic process"/>
    <property type="evidence" value="ECO:0007669"/>
    <property type="project" value="TreeGrafter"/>
</dbReference>
<dbReference type="SUPFAM" id="SSF55811">
    <property type="entry name" value="Nudix"/>
    <property type="match status" value="1"/>
</dbReference>
<dbReference type="InterPro" id="IPR015797">
    <property type="entry name" value="NUDIX_hydrolase-like_dom_sf"/>
</dbReference>
<dbReference type="AlphaFoldDB" id="A0A7U6GIT6"/>
<keyword evidence="7 13" id="KW-0460">Magnesium</keyword>
<dbReference type="EMBL" id="AP012273">
    <property type="protein sequence ID" value="BAO44414.1"/>
    <property type="molecule type" value="Genomic_DNA"/>
</dbReference>
<evidence type="ECO:0000256" key="5">
    <source>
        <dbReference type="ARBA" id="ARBA00022723"/>
    </source>
</evidence>